<evidence type="ECO:0000313" key="12">
    <source>
        <dbReference type="EMBL" id="GHA79012.1"/>
    </source>
</evidence>
<dbReference type="HAMAP" id="MF_02078">
    <property type="entry name" value="MurJ_MviN"/>
    <property type="match status" value="1"/>
</dbReference>
<dbReference type="GO" id="GO:0071555">
    <property type="term" value="P:cell wall organization"/>
    <property type="evidence" value="ECO:0007669"/>
    <property type="project" value="UniProtKB-UniRule"/>
</dbReference>
<feature type="transmembrane region" description="Helical" evidence="10">
    <location>
        <begin position="185"/>
        <end position="203"/>
    </location>
</feature>
<comment type="pathway">
    <text evidence="10">Cell wall biogenesis; peptidoglycan biosynthesis.</text>
</comment>
<feature type="transmembrane region" description="Helical" evidence="10">
    <location>
        <begin position="91"/>
        <end position="114"/>
    </location>
</feature>
<feature type="transmembrane region" description="Helical" evidence="10">
    <location>
        <begin position="161"/>
        <end position="179"/>
    </location>
</feature>
<proteinExistence type="inferred from homology"/>
<evidence type="ECO:0000256" key="9">
    <source>
        <dbReference type="ARBA" id="ARBA00061532"/>
    </source>
</evidence>
<sequence length="522" mass="56480">MNLLKTLASVGGMTLLSRIVGLVRETLMARIFGAGATTDAFFIAFRIPNLLRRLFAEGAFSQAFIPILAQSKNIDGQDATKRLVDRVATMLFWVVSMVTLLGIVGVSGVMFIMASGIEVGSLRYDQASLMTQIMFPYIIFMSMAALAAGILNTWKDFKTPAFTPVLLNLILIASALWLSPHMEPPILAMAIGVFVGGAVQLAWQLPALRRIGMLPKISFDLSSAFKDAGVRRVLKLMLPATLAVSVAQVSLIINTNWASRLGDGAVSWITYADRLMEFPTAILGVALGTILLPSLTRAHSLDDVAEYNDLLRWGLRLTFLLALPAAVGLGLMSEALTSTLFHYGKFNAYDVTMTSRAVAAYAVGLIGLISVKVLAGAYYAKQDIKTPVFIAIFVLVATQGMNLIFVPLFGHAGLALSIGLGACLNASILAALLVRRGTLSAHQGWLVFFVRLLVALMFMAAVVYGLVRWVDWTALVADGRWQSKVERITVLFSVIGAGALVYFAVLFALGFRVRDFRLMAKG</sequence>
<keyword evidence="3 10" id="KW-0812">Transmembrane</keyword>
<dbReference type="PRINTS" id="PR01806">
    <property type="entry name" value="VIRFACTRMVIN"/>
</dbReference>
<feature type="transmembrane region" description="Helical" evidence="10">
    <location>
        <begin position="414"/>
        <end position="434"/>
    </location>
</feature>
<dbReference type="InterPro" id="IPR004268">
    <property type="entry name" value="MurJ"/>
</dbReference>
<dbReference type="PANTHER" id="PTHR47019:SF1">
    <property type="entry name" value="LIPID II FLIPPASE MURJ"/>
    <property type="match status" value="1"/>
</dbReference>
<keyword evidence="2 10" id="KW-1003">Cell membrane</keyword>
<keyword evidence="4 10" id="KW-0133">Cell shape</keyword>
<feature type="transmembrane region" description="Helical" evidence="10">
    <location>
        <begin position="387"/>
        <end position="408"/>
    </location>
</feature>
<comment type="caution">
    <text evidence="12">The sequence shown here is derived from an EMBL/GenBank/DDBJ whole genome shotgun (WGS) entry which is preliminary data.</text>
</comment>
<evidence type="ECO:0000256" key="11">
    <source>
        <dbReference type="PIRNR" id="PIRNR002869"/>
    </source>
</evidence>
<keyword evidence="5 10" id="KW-0573">Peptidoglycan synthesis</keyword>
<accession>A0A8J3CM03</accession>
<evidence type="ECO:0000256" key="3">
    <source>
        <dbReference type="ARBA" id="ARBA00022692"/>
    </source>
</evidence>
<organism evidence="12 13">
    <name type="scientific">Formosimonas limnophila</name>
    <dbReference type="NCBI Taxonomy" id="1384487"/>
    <lineage>
        <taxon>Bacteria</taxon>
        <taxon>Pseudomonadati</taxon>
        <taxon>Pseudomonadota</taxon>
        <taxon>Betaproteobacteria</taxon>
        <taxon>Burkholderiales</taxon>
        <taxon>Burkholderiaceae</taxon>
        <taxon>Formosimonas</taxon>
    </lineage>
</organism>
<feature type="transmembrane region" description="Helical" evidence="10">
    <location>
        <begin position="134"/>
        <end position="154"/>
    </location>
</feature>
<keyword evidence="13" id="KW-1185">Reference proteome</keyword>
<evidence type="ECO:0000256" key="5">
    <source>
        <dbReference type="ARBA" id="ARBA00022984"/>
    </source>
</evidence>
<dbReference type="UniPathway" id="UPA00219"/>
<comment type="function">
    <text evidence="8 10 11">Involved in peptidoglycan biosynthesis. Transports lipid-linked peptidoglycan precursors from the inner to the outer leaflet of the cytoplasmic membrane.</text>
</comment>
<evidence type="ECO:0000256" key="6">
    <source>
        <dbReference type="ARBA" id="ARBA00022989"/>
    </source>
</evidence>
<dbReference type="GO" id="GO:0005886">
    <property type="term" value="C:plasma membrane"/>
    <property type="evidence" value="ECO:0007669"/>
    <property type="project" value="UniProtKB-SubCell"/>
</dbReference>
<evidence type="ECO:0000313" key="13">
    <source>
        <dbReference type="Proteomes" id="UP000614287"/>
    </source>
</evidence>
<evidence type="ECO:0000256" key="1">
    <source>
        <dbReference type="ARBA" id="ARBA00004651"/>
    </source>
</evidence>
<feature type="transmembrane region" description="Helical" evidence="10">
    <location>
        <begin position="358"/>
        <end position="380"/>
    </location>
</feature>
<keyword evidence="10" id="KW-0997">Cell inner membrane</keyword>
<feature type="transmembrane region" description="Helical" evidence="10">
    <location>
        <begin position="317"/>
        <end position="338"/>
    </location>
</feature>
<dbReference type="NCBIfam" id="TIGR01695">
    <property type="entry name" value="murJ_mviN"/>
    <property type="match status" value="1"/>
</dbReference>
<feature type="transmembrane region" description="Helical" evidence="10">
    <location>
        <begin position="487"/>
        <end position="511"/>
    </location>
</feature>
<comment type="similarity">
    <text evidence="9 10 11">Belongs to the MurJ/MviN family.</text>
</comment>
<gene>
    <name evidence="10" type="primary">murJ</name>
    <name evidence="12" type="ORF">GCM10009007_20150</name>
</gene>
<dbReference type="Proteomes" id="UP000614287">
    <property type="component" value="Unassembled WGS sequence"/>
</dbReference>
<comment type="subcellular location">
    <subcellularLocation>
        <location evidence="10">Cell inner membrane</location>
        <topology evidence="10">Multi-pass membrane protein</topology>
    </subcellularLocation>
    <subcellularLocation>
        <location evidence="1">Cell membrane</location>
        <topology evidence="1">Multi-pass membrane protein</topology>
    </subcellularLocation>
</comment>
<name>A0A8J3CM03_9BURK</name>
<evidence type="ECO:0000256" key="2">
    <source>
        <dbReference type="ARBA" id="ARBA00022475"/>
    </source>
</evidence>
<reference evidence="12" key="2">
    <citation type="submission" date="2020-09" db="EMBL/GenBank/DDBJ databases">
        <authorList>
            <person name="Sun Q."/>
            <person name="Kim S."/>
        </authorList>
    </citation>
    <scope>NUCLEOTIDE SEQUENCE</scope>
    <source>
        <strain evidence="12">KCTC 32501</strain>
    </source>
</reference>
<dbReference type="GO" id="GO:0034204">
    <property type="term" value="P:lipid translocation"/>
    <property type="evidence" value="ECO:0007669"/>
    <property type="project" value="TreeGrafter"/>
</dbReference>
<feature type="transmembrane region" description="Helical" evidence="10">
    <location>
        <begin position="236"/>
        <end position="258"/>
    </location>
</feature>
<dbReference type="GO" id="GO:0008360">
    <property type="term" value="P:regulation of cell shape"/>
    <property type="evidence" value="ECO:0007669"/>
    <property type="project" value="UniProtKB-UniRule"/>
</dbReference>
<evidence type="ECO:0000256" key="4">
    <source>
        <dbReference type="ARBA" id="ARBA00022960"/>
    </source>
</evidence>
<reference evidence="12" key="1">
    <citation type="journal article" date="2014" name="Int. J. Syst. Evol. Microbiol.">
        <title>Complete genome sequence of Corynebacterium casei LMG S-19264T (=DSM 44701T), isolated from a smear-ripened cheese.</title>
        <authorList>
            <consortium name="US DOE Joint Genome Institute (JGI-PGF)"/>
            <person name="Walter F."/>
            <person name="Albersmeier A."/>
            <person name="Kalinowski J."/>
            <person name="Ruckert C."/>
        </authorList>
    </citation>
    <scope>NUCLEOTIDE SEQUENCE</scope>
    <source>
        <strain evidence="12">KCTC 32501</strain>
    </source>
</reference>
<dbReference type="AlphaFoldDB" id="A0A8J3CM03"/>
<dbReference type="GO" id="GO:0015648">
    <property type="term" value="F:lipid-linked peptidoglycan transporter activity"/>
    <property type="evidence" value="ECO:0007669"/>
    <property type="project" value="UniProtKB-UniRule"/>
</dbReference>
<keyword evidence="10 11" id="KW-0813">Transport</keyword>
<dbReference type="RefSeq" id="WP_189493840.1">
    <property type="nucleotide sequence ID" value="NZ_BMZG01000013.1"/>
</dbReference>
<evidence type="ECO:0000256" key="10">
    <source>
        <dbReference type="HAMAP-Rule" id="MF_02078"/>
    </source>
</evidence>
<dbReference type="Pfam" id="PF03023">
    <property type="entry name" value="MurJ"/>
    <property type="match status" value="1"/>
</dbReference>
<dbReference type="CDD" id="cd13123">
    <property type="entry name" value="MATE_MurJ_like"/>
    <property type="match status" value="1"/>
</dbReference>
<feature type="transmembrane region" description="Helical" evidence="10">
    <location>
        <begin position="278"/>
        <end position="296"/>
    </location>
</feature>
<keyword evidence="7 10" id="KW-0472">Membrane</keyword>
<feature type="transmembrane region" description="Helical" evidence="10">
    <location>
        <begin position="446"/>
        <end position="467"/>
    </location>
</feature>
<evidence type="ECO:0000256" key="8">
    <source>
        <dbReference type="ARBA" id="ARBA00060041"/>
    </source>
</evidence>
<protein>
    <recommendedName>
        <fullName evidence="10">Probable lipid II flippase MurJ</fullName>
    </recommendedName>
</protein>
<dbReference type="PIRSF" id="PIRSF002869">
    <property type="entry name" value="MviN"/>
    <property type="match status" value="1"/>
</dbReference>
<keyword evidence="10 11" id="KW-0961">Cell wall biogenesis/degradation</keyword>
<keyword evidence="6 10" id="KW-1133">Transmembrane helix</keyword>
<dbReference type="EMBL" id="BMZG01000013">
    <property type="protein sequence ID" value="GHA79012.1"/>
    <property type="molecule type" value="Genomic_DNA"/>
</dbReference>
<dbReference type="GO" id="GO:0009252">
    <property type="term" value="P:peptidoglycan biosynthetic process"/>
    <property type="evidence" value="ECO:0007669"/>
    <property type="project" value="UniProtKB-UniRule"/>
</dbReference>
<evidence type="ECO:0000256" key="7">
    <source>
        <dbReference type="ARBA" id="ARBA00023136"/>
    </source>
</evidence>
<dbReference type="InterPro" id="IPR051050">
    <property type="entry name" value="Lipid_II_flippase_MurJ/MviN"/>
</dbReference>
<dbReference type="PANTHER" id="PTHR47019">
    <property type="entry name" value="LIPID II FLIPPASE MURJ"/>
    <property type="match status" value="1"/>
</dbReference>